<dbReference type="EMBL" id="LVVM01005701">
    <property type="protein sequence ID" value="OJA09946.1"/>
    <property type="molecule type" value="Genomic_DNA"/>
</dbReference>
<proteinExistence type="predicted"/>
<evidence type="ECO:0000313" key="2">
    <source>
        <dbReference type="Proteomes" id="UP000183567"/>
    </source>
</evidence>
<name>A0A1J8QKJ7_9AGAM</name>
<dbReference type="Proteomes" id="UP000183567">
    <property type="component" value="Unassembled WGS sequence"/>
</dbReference>
<gene>
    <name evidence="1" type="ORF">AZE42_10125</name>
</gene>
<protein>
    <submittedName>
        <fullName evidence="1">Uncharacterized protein</fullName>
    </submittedName>
</protein>
<keyword evidence="2" id="KW-1185">Reference proteome</keyword>
<evidence type="ECO:0000313" key="1">
    <source>
        <dbReference type="EMBL" id="OJA09946.1"/>
    </source>
</evidence>
<organism evidence="1 2">
    <name type="scientific">Rhizopogon vesiculosus</name>
    <dbReference type="NCBI Taxonomy" id="180088"/>
    <lineage>
        <taxon>Eukaryota</taxon>
        <taxon>Fungi</taxon>
        <taxon>Dikarya</taxon>
        <taxon>Basidiomycota</taxon>
        <taxon>Agaricomycotina</taxon>
        <taxon>Agaricomycetes</taxon>
        <taxon>Agaricomycetidae</taxon>
        <taxon>Boletales</taxon>
        <taxon>Suillineae</taxon>
        <taxon>Rhizopogonaceae</taxon>
        <taxon>Rhizopogon</taxon>
    </lineage>
</organism>
<accession>A0A1J8QKJ7</accession>
<feature type="non-terminal residue" evidence="1">
    <location>
        <position position="14"/>
    </location>
</feature>
<comment type="caution">
    <text evidence="1">The sequence shown here is derived from an EMBL/GenBank/DDBJ whole genome shotgun (WGS) entry which is preliminary data.</text>
</comment>
<sequence>MSLTTQNNALSPAA</sequence>
<reference evidence="1 2" key="1">
    <citation type="submission" date="2016-03" db="EMBL/GenBank/DDBJ databases">
        <title>Comparative genomics of the ectomycorrhizal sister species Rhizopogon vinicolor and Rhizopogon vesiculosus (Basidiomycota: Boletales) reveals a divergence of the mating type B locus.</title>
        <authorList>
            <person name="Mujic A.B."/>
            <person name="Kuo A."/>
            <person name="Tritt A."/>
            <person name="Lipzen A."/>
            <person name="Chen C."/>
            <person name="Johnson J."/>
            <person name="Sharma A."/>
            <person name="Barry K."/>
            <person name="Grigoriev I.V."/>
            <person name="Spatafora J.W."/>
        </authorList>
    </citation>
    <scope>NUCLEOTIDE SEQUENCE [LARGE SCALE GENOMIC DNA]</scope>
    <source>
        <strain evidence="1 2">AM-OR11-056</strain>
    </source>
</reference>